<dbReference type="OrthoDB" id="2972467at2"/>
<feature type="chain" id="PRO_5021007508" evidence="1">
    <location>
        <begin position="25"/>
        <end position="1159"/>
    </location>
</feature>
<reference evidence="3 4" key="1">
    <citation type="submission" date="2019-04" db="EMBL/GenBank/DDBJ databases">
        <title>Sphingobacterium olei sp. nov., isolated from oil-contaminated soil.</title>
        <authorList>
            <person name="Liu B."/>
        </authorList>
    </citation>
    <scope>NUCLEOTIDE SEQUENCE [LARGE SCALE GENOMIC DNA]</scope>
    <source>
        <strain evidence="3 4">HAL-9</strain>
    </source>
</reference>
<accession>A0A4V5MKK2</accession>
<dbReference type="Gene3D" id="2.180.10.10">
    <property type="entry name" value="RHS repeat-associated core"/>
    <property type="match status" value="1"/>
</dbReference>
<keyword evidence="1" id="KW-0732">Signal</keyword>
<evidence type="ECO:0000313" key="3">
    <source>
        <dbReference type="EMBL" id="TJZ53578.1"/>
    </source>
</evidence>
<dbReference type="Proteomes" id="UP000306808">
    <property type="component" value="Unassembled WGS sequence"/>
</dbReference>
<dbReference type="InterPro" id="IPR045619">
    <property type="entry name" value="DUF6443"/>
</dbReference>
<dbReference type="AlphaFoldDB" id="A0A4V5MKK2"/>
<gene>
    <name evidence="3" type="ORF">FAZ15_16190</name>
</gene>
<dbReference type="RefSeq" id="WP_136902372.1">
    <property type="nucleotide sequence ID" value="NZ_SUME01000007.1"/>
</dbReference>
<feature type="signal peptide" evidence="1">
    <location>
        <begin position="1"/>
        <end position="24"/>
    </location>
</feature>
<dbReference type="Pfam" id="PF20041">
    <property type="entry name" value="DUF6443"/>
    <property type="match status" value="1"/>
</dbReference>
<protein>
    <submittedName>
        <fullName evidence="3">RHS repeat-associated core domain-containing protein</fullName>
    </submittedName>
</protein>
<proteinExistence type="predicted"/>
<evidence type="ECO:0000259" key="2">
    <source>
        <dbReference type="Pfam" id="PF20041"/>
    </source>
</evidence>
<feature type="domain" description="DUF6443" evidence="2">
    <location>
        <begin position="84"/>
        <end position="217"/>
    </location>
</feature>
<dbReference type="EMBL" id="SUME01000007">
    <property type="protein sequence ID" value="TJZ53578.1"/>
    <property type="molecule type" value="Genomic_DNA"/>
</dbReference>
<organism evidence="3 4">
    <name type="scientific">Sphingobacterium olei</name>
    <dbReference type="NCBI Taxonomy" id="2571155"/>
    <lineage>
        <taxon>Bacteria</taxon>
        <taxon>Pseudomonadati</taxon>
        <taxon>Bacteroidota</taxon>
        <taxon>Sphingobacteriia</taxon>
        <taxon>Sphingobacteriales</taxon>
        <taxon>Sphingobacteriaceae</taxon>
        <taxon>Sphingobacterium</taxon>
    </lineage>
</organism>
<keyword evidence="4" id="KW-1185">Reference proteome</keyword>
<comment type="caution">
    <text evidence="3">The sequence shown here is derived from an EMBL/GenBank/DDBJ whole genome shotgun (WGS) entry which is preliminary data.</text>
</comment>
<dbReference type="InterPro" id="IPR022385">
    <property type="entry name" value="Rhs_assc_core"/>
</dbReference>
<name>A0A4V5MKK2_9SPHI</name>
<evidence type="ECO:0000313" key="4">
    <source>
        <dbReference type="Proteomes" id="UP000306808"/>
    </source>
</evidence>
<sequence length="1159" mass="128384">MKRFCILVCIFIKIILLQGLSAIAQQDDVVRVYYFNQEVDSARFSITYKNGFHVPEGSTYRGFISTATTLSLSDEKPYIIKYRPLAPLSNPEIPTLGRDKVQRDITYFDGNGQKLQEVKIQASPRGFDIVYPFDHDLMGRETTSYMPYEDIFERPEELYGNYEYWALTTYNLYYMDGYARNNITVNSHPYSQTRFEDSPLNRVREVGSVGKAWQITALPDTSNTQRLFYKGNEADEVVLYTVLIGAAGERTLTRTSNNSMYSPNSLDKTAVHDENWKSGDMDPGTVHEFKDRDGRVVLKRSFVKEGNNTITLSTYYVYDELGHLCFVLPPGAIPDSDGVPNQTALDNFCYQYRYDNRGRCVEKKIPGKGKEFIIYNELNQVVLTQDAVQRGKSPQEWYCYKYDGQGRTVMEGIYSHGGSTANTDMRSIVQSSVTNGTVLWESRVSGGEGYSNQSFPTTGLTHQVLRYYDDYDLPQGNPYPFAEGSKLTMGLETAKKVSVLGTSDYLWTVSYYDEESRLAKQFIQHYKDGQVHLDNVDEITNNYSFVGDLLSSGRIHRTAGGAPLTIVDEYEYDHRSRLSKKWNKIGNQQKILVKEQEYNILEQHTGTDMGVAAVSYSYNERGWLKKISSSHFTEELKYNDPSAGATPQFNGNISEQHWKHGSSANSTMKYSYDATNRLLSGISSTPGSLSEVLTYDVMGNIKTLLRDGGTMTSYSYTGNKLQGLSGGIMGAYDYDANGNATLDRTGMAFTYNHLNLPKTATKTGASVSYVYDAEGAKLRKFATVGSTSTQRDYIGGIEYSKVGSGTNAIEMIHTDEGYLQNNGGNYVYHYNLTDHLGNVRATLQRTSATAVTVIQKHDYYPFGKAKAIVTSGVNKYLYNGKEVQEELGGQLDYGARFYDAEIGRWNVVDPLAEQGRRWSPYTYAFNNPIRFIDPDGMWPNDGIKKFFRGFGTTLMGIANGSQLHNQIISSVSTAVSTVEHLSKGDYSGAGNQFLESTGAPEIVRTVGKAADGDMEAIGSVAAVVTVGIVTHKAGGKQNVGSKAVTADAVEDLVRVRHHSTNSGVKGIEKSNSINASRGEPYGVDVEVAPFLPPSKVNMGQVGGGVKGGGFVEFSVPKSAVGPIPGYMGGTGNAGRIVTGGSPLNLNGTKPTFNRNWWNW</sequence>
<dbReference type="NCBIfam" id="TIGR03696">
    <property type="entry name" value="Rhs_assc_core"/>
    <property type="match status" value="1"/>
</dbReference>
<evidence type="ECO:0000256" key="1">
    <source>
        <dbReference type="SAM" id="SignalP"/>
    </source>
</evidence>